<dbReference type="GO" id="GO:0000978">
    <property type="term" value="F:RNA polymerase II cis-regulatory region sequence-specific DNA binding"/>
    <property type="evidence" value="ECO:0007669"/>
    <property type="project" value="TreeGrafter"/>
</dbReference>
<dbReference type="GO" id="GO:0005634">
    <property type="term" value="C:nucleus"/>
    <property type="evidence" value="ECO:0007669"/>
    <property type="project" value="UniProtKB-SubCell"/>
</dbReference>
<evidence type="ECO:0000313" key="11">
    <source>
        <dbReference type="Proteomes" id="UP000027586"/>
    </source>
</evidence>
<evidence type="ECO:0000256" key="4">
    <source>
        <dbReference type="ARBA" id="ARBA00023008"/>
    </source>
</evidence>
<dbReference type="GO" id="GO:0000981">
    <property type="term" value="F:DNA-binding transcription factor activity, RNA polymerase II-specific"/>
    <property type="evidence" value="ECO:0007669"/>
    <property type="project" value="TreeGrafter"/>
</dbReference>
<dbReference type="SMART" id="SM01090">
    <property type="entry name" value="Copper-fist"/>
    <property type="match status" value="1"/>
</dbReference>
<dbReference type="Pfam" id="PF00649">
    <property type="entry name" value="Copper-fist"/>
    <property type="match status" value="1"/>
</dbReference>
<keyword evidence="11" id="KW-1185">Reference proteome</keyword>
<proteinExistence type="predicted"/>
<dbReference type="AlphaFoldDB" id="A0A068RFV6"/>
<dbReference type="InterPro" id="IPR051763">
    <property type="entry name" value="Copper_Homeo_Regul"/>
</dbReference>
<protein>
    <recommendedName>
        <fullName evidence="9">Copper-fist domain-containing protein</fullName>
    </recommendedName>
</protein>
<keyword evidence="7" id="KW-0539">Nucleus</keyword>
<accession>A0A068RFV6</accession>
<evidence type="ECO:0000256" key="7">
    <source>
        <dbReference type="ARBA" id="ARBA00023242"/>
    </source>
</evidence>
<dbReference type="PRINTS" id="PR00617">
    <property type="entry name" value="COPPERFIST"/>
</dbReference>
<evidence type="ECO:0000256" key="8">
    <source>
        <dbReference type="SAM" id="MobiDB-lite"/>
    </source>
</evidence>
<dbReference type="OrthoDB" id="5600085at2759"/>
<feature type="domain" description="Copper-fist" evidence="9">
    <location>
        <begin position="1"/>
        <end position="39"/>
    </location>
</feature>
<keyword evidence="4" id="KW-0186">Copper</keyword>
<feature type="region of interest" description="Disordered" evidence="8">
    <location>
        <begin position="277"/>
        <end position="304"/>
    </location>
</feature>
<dbReference type="GO" id="GO:0006878">
    <property type="term" value="P:intracellular copper ion homeostasis"/>
    <property type="evidence" value="ECO:0007669"/>
    <property type="project" value="TreeGrafter"/>
</dbReference>
<gene>
    <name evidence="10" type="ORF">LCOR_00371.1</name>
</gene>
<dbReference type="Proteomes" id="UP000027586">
    <property type="component" value="Unassembled WGS sequence"/>
</dbReference>
<dbReference type="GO" id="GO:0005507">
    <property type="term" value="F:copper ion binding"/>
    <property type="evidence" value="ECO:0007669"/>
    <property type="project" value="InterPro"/>
</dbReference>
<sequence>MIVDGKKVACATCIKGHRASHCNHKDRPLIEIKKKGRPATQCSRCRELRLVRQLHVKCDCNDTPVIRPRSIKKPTKEKAIHSSLRAIAPRPIRITLSEEEGTMDNSVGKPSCCSSQNTRASNNNNIISHSPISTPPVVATTTTTTITSSSCCSSSSSPSASPSPPHSSSSCCSSSSSSSSPSSSSPITSSPQQQQQQPSSSSCGDSCCGTAPTIAKAASNKRVRLVTCRCGDSCACPGCDAHPSRAMRGSSDPYVNTNDDDDNPRRQLSIAAICSSTTPDSVSSLPPPPSSSHVNTKPPTIDKPSSVLTESGVELCGCGCSQLLQDCSGCGFNDLCRSSFR</sequence>
<keyword evidence="5" id="KW-0805">Transcription regulation</keyword>
<evidence type="ECO:0000256" key="6">
    <source>
        <dbReference type="ARBA" id="ARBA00023163"/>
    </source>
</evidence>
<evidence type="ECO:0000256" key="5">
    <source>
        <dbReference type="ARBA" id="ARBA00023015"/>
    </source>
</evidence>
<dbReference type="EMBL" id="CBTN010000001">
    <property type="protein sequence ID" value="CDH48595.1"/>
    <property type="molecule type" value="Genomic_DNA"/>
</dbReference>
<evidence type="ECO:0000256" key="2">
    <source>
        <dbReference type="ARBA" id="ARBA00022723"/>
    </source>
</evidence>
<dbReference type="PANTHER" id="PTHR28088:SF5">
    <property type="entry name" value="TRANSCRIPTIONAL ACTIVATOR HAA1-RELATED"/>
    <property type="match status" value="1"/>
</dbReference>
<evidence type="ECO:0000313" key="10">
    <source>
        <dbReference type="EMBL" id="CDH48595.1"/>
    </source>
</evidence>
<evidence type="ECO:0000256" key="1">
    <source>
        <dbReference type="ARBA" id="ARBA00004123"/>
    </source>
</evidence>
<dbReference type="FunFam" id="3.90.430.10:FF:000001">
    <property type="entry name" value="Copper fist DNA-binding protein"/>
    <property type="match status" value="1"/>
</dbReference>
<keyword evidence="3" id="KW-0862">Zinc</keyword>
<reference evidence="10" key="1">
    <citation type="submission" date="2013-08" db="EMBL/GenBank/DDBJ databases">
        <title>Gene expansion shapes genome architecture in the human pathogen Lichtheimia corymbifera: an evolutionary genomics analysis in the ancient terrestrial Mucorales (Mucoromycotina).</title>
        <authorList>
            <person name="Schwartze V.U."/>
            <person name="Winter S."/>
            <person name="Shelest E."/>
            <person name="Marcet-Houben M."/>
            <person name="Horn F."/>
            <person name="Wehner S."/>
            <person name="Hoffmann K."/>
            <person name="Riege K."/>
            <person name="Sammeth M."/>
            <person name="Nowrousian M."/>
            <person name="Valiante V."/>
            <person name="Linde J."/>
            <person name="Jacobsen I.D."/>
            <person name="Marz M."/>
            <person name="Brakhage A.A."/>
            <person name="Gabaldon T."/>
            <person name="Bocker S."/>
            <person name="Voigt K."/>
        </authorList>
    </citation>
    <scope>NUCLEOTIDE SEQUENCE [LARGE SCALE GENOMIC DNA]</scope>
    <source>
        <strain evidence="10">FSU 9682</strain>
    </source>
</reference>
<keyword evidence="2" id="KW-0479">Metal-binding</keyword>
<dbReference type="InterPro" id="IPR036395">
    <property type="entry name" value="Cu_fist_DNA-bd_dom_sf"/>
</dbReference>
<evidence type="ECO:0000256" key="3">
    <source>
        <dbReference type="ARBA" id="ARBA00022833"/>
    </source>
</evidence>
<dbReference type="SUPFAM" id="SSF57879">
    <property type="entry name" value="Zinc domain conserved in yeast copper-regulated transcription factors"/>
    <property type="match status" value="1"/>
</dbReference>
<dbReference type="InterPro" id="IPR001083">
    <property type="entry name" value="Cu_fist_DNA-bd_dom"/>
</dbReference>
<dbReference type="Gene3D" id="3.90.430.10">
    <property type="entry name" value="Copper fist DNA-binding domain"/>
    <property type="match status" value="1"/>
</dbReference>
<comment type="caution">
    <text evidence="10">The sequence shown here is derived from an EMBL/GenBank/DDBJ whole genome shotgun (WGS) entry which is preliminary data.</text>
</comment>
<dbReference type="VEuPathDB" id="FungiDB:LCOR_00371.1"/>
<dbReference type="GO" id="GO:0006879">
    <property type="term" value="P:intracellular iron ion homeostasis"/>
    <property type="evidence" value="ECO:0007669"/>
    <property type="project" value="TreeGrafter"/>
</dbReference>
<dbReference type="GO" id="GO:0045944">
    <property type="term" value="P:positive regulation of transcription by RNA polymerase II"/>
    <property type="evidence" value="ECO:0007669"/>
    <property type="project" value="TreeGrafter"/>
</dbReference>
<organism evidence="10 11">
    <name type="scientific">Lichtheimia corymbifera JMRC:FSU:9682</name>
    <dbReference type="NCBI Taxonomy" id="1263082"/>
    <lineage>
        <taxon>Eukaryota</taxon>
        <taxon>Fungi</taxon>
        <taxon>Fungi incertae sedis</taxon>
        <taxon>Mucoromycota</taxon>
        <taxon>Mucoromycotina</taxon>
        <taxon>Mucoromycetes</taxon>
        <taxon>Mucorales</taxon>
        <taxon>Lichtheimiaceae</taxon>
        <taxon>Lichtheimia</taxon>
    </lineage>
</organism>
<name>A0A068RFV6_9FUNG</name>
<evidence type="ECO:0000259" key="9">
    <source>
        <dbReference type="PROSITE" id="PS50073"/>
    </source>
</evidence>
<dbReference type="STRING" id="1263082.A0A068RFV6"/>
<dbReference type="SMART" id="SM00412">
    <property type="entry name" value="Cu_FIST"/>
    <property type="match status" value="1"/>
</dbReference>
<dbReference type="PROSITE" id="PS50073">
    <property type="entry name" value="COPPER_FIST_2"/>
    <property type="match status" value="1"/>
</dbReference>
<keyword evidence="6" id="KW-0804">Transcription</keyword>
<dbReference type="PANTHER" id="PTHR28088">
    <property type="entry name" value="TRANSCRIPTIONAL ACTIVATOR HAA1-RELATED"/>
    <property type="match status" value="1"/>
</dbReference>
<comment type="subcellular location">
    <subcellularLocation>
        <location evidence="1">Nucleus</location>
    </subcellularLocation>
</comment>